<sequence length="101" mass="12098">MCTIIRCRCSWKVQSRLIRRHEFAMLTKLEIAQLQTYMVRPDINNSVLRTYSPMSRLEFDMIKQALKNFIIQGNEQIINARIYQVVDLSKQTKLRIDYINM</sequence>
<dbReference type="Proteomes" id="UP001642409">
    <property type="component" value="Unassembled WGS sequence"/>
</dbReference>
<comment type="caution">
    <text evidence="1">The sequence shown here is derived from an EMBL/GenBank/DDBJ whole genome shotgun (WGS) entry which is preliminary data.</text>
</comment>
<dbReference type="EMBL" id="CATOUU010000314">
    <property type="protein sequence ID" value="CAI9924508.1"/>
    <property type="molecule type" value="Genomic_DNA"/>
</dbReference>
<evidence type="ECO:0000313" key="2">
    <source>
        <dbReference type="EMBL" id="CAL6080456.1"/>
    </source>
</evidence>
<organism evidence="1">
    <name type="scientific">Hexamita inflata</name>
    <dbReference type="NCBI Taxonomy" id="28002"/>
    <lineage>
        <taxon>Eukaryota</taxon>
        <taxon>Metamonada</taxon>
        <taxon>Diplomonadida</taxon>
        <taxon>Hexamitidae</taxon>
        <taxon>Hexamitinae</taxon>
        <taxon>Hexamita</taxon>
    </lineage>
</organism>
<proteinExistence type="predicted"/>
<protein>
    <submittedName>
        <fullName evidence="2">Hypothetical_protein</fullName>
    </submittedName>
</protein>
<keyword evidence="3" id="KW-1185">Reference proteome</keyword>
<name>A0AA86TXB3_9EUKA</name>
<reference evidence="1" key="1">
    <citation type="submission" date="2023-06" db="EMBL/GenBank/DDBJ databases">
        <authorList>
            <person name="Kurt Z."/>
        </authorList>
    </citation>
    <scope>NUCLEOTIDE SEQUENCE</scope>
</reference>
<dbReference type="EMBL" id="CAXDID020000346">
    <property type="protein sequence ID" value="CAL6080456.1"/>
    <property type="molecule type" value="Genomic_DNA"/>
</dbReference>
<evidence type="ECO:0000313" key="3">
    <source>
        <dbReference type="Proteomes" id="UP001642409"/>
    </source>
</evidence>
<evidence type="ECO:0000313" key="1">
    <source>
        <dbReference type="EMBL" id="CAI9924508.1"/>
    </source>
</evidence>
<accession>A0AA86TXB3</accession>
<gene>
    <name evidence="1" type="ORF">HINF_LOCUS12153</name>
    <name evidence="2" type="ORF">HINF_LOCUS59876</name>
</gene>
<dbReference type="AlphaFoldDB" id="A0AA86TXB3"/>
<reference evidence="2 3" key="2">
    <citation type="submission" date="2024-07" db="EMBL/GenBank/DDBJ databases">
        <authorList>
            <person name="Akdeniz Z."/>
        </authorList>
    </citation>
    <scope>NUCLEOTIDE SEQUENCE [LARGE SCALE GENOMIC DNA]</scope>
</reference>